<protein>
    <submittedName>
        <fullName evidence="1">Uncharacterized protein</fullName>
    </submittedName>
</protein>
<dbReference type="HOGENOM" id="CLU_3230849_0_0_4"/>
<reference evidence="1 2" key="2">
    <citation type="submission" date="2009-05" db="EMBL/GenBank/DDBJ databases">
        <authorList>
            <person name="Harkins D.M."/>
            <person name="DeShazer D."/>
            <person name="Woods D.E."/>
            <person name="Brinkac L.M."/>
            <person name="Brown K.A."/>
            <person name="Hung G.C."/>
            <person name="Tuanyok A."/>
            <person name="Zhang B."/>
            <person name="Nierman W.C."/>
        </authorList>
    </citation>
    <scope>NUCLEOTIDE SEQUENCE [LARGE SCALE GENOMIC DNA]</scope>
    <source>
        <strain evidence="1 2">1710a</strain>
    </source>
</reference>
<sequence length="43" mass="4626">MATVVDTSKPLEWPKGEFKSVCECFEVKDARKIANALNGGANA</sequence>
<evidence type="ECO:0000313" key="1">
    <source>
        <dbReference type="EMBL" id="EET07614.1"/>
    </source>
</evidence>
<proteinExistence type="predicted"/>
<gene>
    <name evidence="1" type="ORF">BURPS1710A_1857</name>
</gene>
<dbReference type="Proteomes" id="UP000001812">
    <property type="component" value="Chromosome I"/>
</dbReference>
<evidence type="ECO:0000313" key="2">
    <source>
        <dbReference type="Proteomes" id="UP000001812"/>
    </source>
</evidence>
<organism evidence="1 2">
    <name type="scientific">Burkholderia pseudomallei 1710a</name>
    <dbReference type="NCBI Taxonomy" id="320371"/>
    <lineage>
        <taxon>Bacteria</taxon>
        <taxon>Pseudomonadati</taxon>
        <taxon>Pseudomonadota</taxon>
        <taxon>Betaproteobacteria</taxon>
        <taxon>Burkholderiales</taxon>
        <taxon>Burkholderiaceae</taxon>
        <taxon>Burkholderia</taxon>
        <taxon>pseudomallei group</taxon>
    </lineage>
</organism>
<dbReference type="AlphaFoldDB" id="A0A0E1W5B2"/>
<accession>A0A0E1W5B2</accession>
<reference evidence="2" key="1">
    <citation type="submission" date="2007-08" db="EMBL/GenBank/DDBJ databases">
        <title>Annotation of Burkholderia pseudomallei 1710a.</title>
        <authorList>
            <person name="Harkins D.M."/>
            <person name="DeShazer D."/>
            <person name="Woods D.E."/>
            <person name="Brinkac L.M."/>
            <person name="Brown K.A."/>
            <person name="Hung G.C."/>
            <person name="Tuanyok A."/>
            <person name="Zhang B."/>
            <person name="Nierman W.C."/>
        </authorList>
    </citation>
    <scope>NUCLEOTIDE SEQUENCE [LARGE SCALE GENOMIC DNA]</scope>
    <source>
        <strain evidence="2">1710a</strain>
    </source>
</reference>
<name>A0A0E1W5B2_BURPE</name>
<dbReference type="EMBL" id="CM000832">
    <property type="protein sequence ID" value="EET07614.1"/>
    <property type="molecule type" value="Genomic_DNA"/>
</dbReference>